<dbReference type="SMART" id="SM00866">
    <property type="entry name" value="UTRA"/>
    <property type="match status" value="1"/>
</dbReference>
<dbReference type="KEGG" id="rain:Rai3103_04135"/>
<keyword evidence="2" id="KW-0238">DNA-binding</keyword>
<dbReference type="Gene3D" id="1.10.10.10">
    <property type="entry name" value="Winged helix-like DNA-binding domain superfamily/Winged helix DNA-binding domain"/>
    <property type="match status" value="1"/>
</dbReference>
<keyword evidence="1" id="KW-0805">Transcription regulation</keyword>
<dbReference type="GO" id="GO:0045892">
    <property type="term" value="P:negative regulation of DNA-templated transcription"/>
    <property type="evidence" value="ECO:0007669"/>
    <property type="project" value="TreeGrafter"/>
</dbReference>
<accession>A0A5Q2F965</accession>
<dbReference type="Pfam" id="PF00392">
    <property type="entry name" value="GntR"/>
    <property type="match status" value="1"/>
</dbReference>
<dbReference type="PRINTS" id="PR00035">
    <property type="entry name" value="HTHGNTR"/>
</dbReference>
<dbReference type="PANTHER" id="PTHR44846:SF17">
    <property type="entry name" value="GNTR-FAMILY TRANSCRIPTIONAL REGULATOR"/>
    <property type="match status" value="1"/>
</dbReference>
<dbReference type="InterPro" id="IPR011663">
    <property type="entry name" value="UTRA"/>
</dbReference>
<evidence type="ECO:0000259" key="4">
    <source>
        <dbReference type="PROSITE" id="PS50949"/>
    </source>
</evidence>
<dbReference type="InterPro" id="IPR036390">
    <property type="entry name" value="WH_DNA-bd_sf"/>
</dbReference>
<reference evidence="5 6" key="1">
    <citation type="submission" date="2019-10" db="EMBL/GenBank/DDBJ databases">
        <title>Genomic analysis of Raineyella sp. CBA3103.</title>
        <authorList>
            <person name="Roh S.W."/>
        </authorList>
    </citation>
    <scope>NUCLEOTIDE SEQUENCE [LARGE SCALE GENOMIC DNA]</scope>
    <source>
        <strain evidence="5 6">CBA3103</strain>
    </source>
</reference>
<protein>
    <submittedName>
        <fullName evidence="5">UTRA domain-containing protein</fullName>
    </submittedName>
</protein>
<dbReference type="InterPro" id="IPR028978">
    <property type="entry name" value="Chorismate_lyase_/UTRA_dom_sf"/>
</dbReference>
<dbReference type="EMBL" id="CP045725">
    <property type="protein sequence ID" value="QGF22991.1"/>
    <property type="molecule type" value="Genomic_DNA"/>
</dbReference>
<evidence type="ECO:0000313" key="5">
    <source>
        <dbReference type="EMBL" id="QGF22991.1"/>
    </source>
</evidence>
<dbReference type="SUPFAM" id="SSF64288">
    <property type="entry name" value="Chorismate lyase-like"/>
    <property type="match status" value="1"/>
</dbReference>
<dbReference type="Pfam" id="PF07702">
    <property type="entry name" value="UTRA"/>
    <property type="match status" value="1"/>
</dbReference>
<dbReference type="Proteomes" id="UP000386847">
    <property type="component" value="Chromosome"/>
</dbReference>
<evidence type="ECO:0000256" key="3">
    <source>
        <dbReference type="ARBA" id="ARBA00023163"/>
    </source>
</evidence>
<dbReference type="SMART" id="SM00345">
    <property type="entry name" value="HTH_GNTR"/>
    <property type="match status" value="1"/>
</dbReference>
<dbReference type="Gene3D" id="3.40.1410.10">
    <property type="entry name" value="Chorismate lyase-like"/>
    <property type="match status" value="1"/>
</dbReference>
<evidence type="ECO:0000313" key="6">
    <source>
        <dbReference type="Proteomes" id="UP000386847"/>
    </source>
</evidence>
<organism evidence="5 6">
    <name type="scientific">Raineyella fluvialis</name>
    <dbReference type="NCBI Taxonomy" id="2662261"/>
    <lineage>
        <taxon>Bacteria</taxon>
        <taxon>Bacillati</taxon>
        <taxon>Actinomycetota</taxon>
        <taxon>Actinomycetes</taxon>
        <taxon>Propionibacteriales</taxon>
        <taxon>Propionibacteriaceae</taxon>
        <taxon>Raineyella</taxon>
    </lineage>
</organism>
<keyword evidence="3" id="KW-0804">Transcription</keyword>
<dbReference type="InterPro" id="IPR036388">
    <property type="entry name" value="WH-like_DNA-bd_sf"/>
</dbReference>
<proteinExistence type="predicted"/>
<dbReference type="GO" id="GO:0003700">
    <property type="term" value="F:DNA-binding transcription factor activity"/>
    <property type="evidence" value="ECO:0007669"/>
    <property type="project" value="InterPro"/>
</dbReference>
<feature type="domain" description="HTH gntR-type" evidence="4">
    <location>
        <begin position="17"/>
        <end position="85"/>
    </location>
</feature>
<dbReference type="GO" id="GO:0003677">
    <property type="term" value="F:DNA binding"/>
    <property type="evidence" value="ECO:0007669"/>
    <property type="project" value="UniProtKB-KW"/>
</dbReference>
<dbReference type="PROSITE" id="PS50949">
    <property type="entry name" value="HTH_GNTR"/>
    <property type="match status" value="1"/>
</dbReference>
<evidence type="ECO:0000256" key="2">
    <source>
        <dbReference type="ARBA" id="ARBA00023125"/>
    </source>
</evidence>
<dbReference type="InterPro" id="IPR000524">
    <property type="entry name" value="Tscrpt_reg_HTH_GntR"/>
</dbReference>
<dbReference type="RefSeq" id="WP_153571518.1">
    <property type="nucleotide sequence ID" value="NZ_CP045725.1"/>
</dbReference>
<keyword evidence="6" id="KW-1185">Reference proteome</keyword>
<dbReference type="PANTHER" id="PTHR44846">
    <property type="entry name" value="MANNOSYL-D-GLYCERATE TRANSPORT/METABOLISM SYSTEM REPRESSOR MNGR-RELATED"/>
    <property type="match status" value="1"/>
</dbReference>
<dbReference type="SUPFAM" id="SSF46785">
    <property type="entry name" value="Winged helix' DNA-binding domain"/>
    <property type="match status" value="1"/>
</dbReference>
<name>A0A5Q2F965_9ACTN</name>
<dbReference type="InterPro" id="IPR050679">
    <property type="entry name" value="Bact_HTH_transcr_reg"/>
</dbReference>
<sequence length="248" mass="27487">MSDYYEPTIVIDRDSDEPLYKQIAEPIEQAIVSGELPSGARIEDEISMAQRLDVSRPTARRAMQELVNRGLLTRRRGVGTTVTPPQVHRPIELTSLYDDLAREGFTPSTKVLSYEVHEADEDEADLLAIEAGRGVVRIVRLRSADNRPLAVLTNLIPIELAPSWTDLNEHGLYKCFNDAGIHIATAKQVIGARAATAEEGELLSEEVGAPLLTMSRKAYDSAGRVVEYGTHVYRPTLYSFDLTLVARQ</sequence>
<gene>
    <name evidence="5" type="ORF">Rai3103_04135</name>
</gene>
<evidence type="ECO:0000256" key="1">
    <source>
        <dbReference type="ARBA" id="ARBA00023015"/>
    </source>
</evidence>
<dbReference type="AlphaFoldDB" id="A0A5Q2F965"/>
<dbReference type="CDD" id="cd07377">
    <property type="entry name" value="WHTH_GntR"/>
    <property type="match status" value="1"/>
</dbReference>